<evidence type="ECO:0000256" key="1">
    <source>
        <dbReference type="SAM" id="MobiDB-lite"/>
    </source>
</evidence>
<evidence type="ECO:0000313" key="2">
    <source>
        <dbReference type="EMBL" id="GBP83269.1"/>
    </source>
</evidence>
<feature type="compositionally biased region" description="Pro residues" evidence="1">
    <location>
        <begin position="41"/>
        <end position="50"/>
    </location>
</feature>
<dbReference type="EMBL" id="BGZK01001612">
    <property type="protein sequence ID" value="GBP83269.1"/>
    <property type="molecule type" value="Genomic_DNA"/>
</dbReference>
<dbReference type="Proteomes" id="UP000299102">
    <property type="component" value="Unassembled WGS sequence"/>
</dbReference>
<accession>A0A4C1Z8M8</accession>
<organism evidence="2 3">
    <name type="scientific">Eumeta variegata</name>
    <name type="common">Bagworm moth</name>
    <name type="synonym">Eumeta japonica</name>
    <dbReference type="NCBI Taxonomy" id="151549"/>
    <lineage>
        <taxon>Eukaryota</taxon>
        <taxon>Metazoa</taxon>
        <taxon>Ecdysozoa</taxon>
        <taxon>Arthropoda</taxon>
        <taxon>Hexapoda</taxon>
        <taxon>Insecta</taxon>
        <taxon>Pterygota</taxon>
        <taxon>Neoptera</taxon>
        <taxon>Endopterygota</taxon>
        <taxon>Lepidoptera</taxon>
        <taxon>Glossata</taxon>
        <taxon>Ditrysia</taxon>
        <taxon>Tineoidea</taxon>
        <taxon>Psychidae</taxon>
        <taxon>Oiketicinae</taxon>
        <taxon>Eumeta</taxon>
    </lineage>
</organism>
<comment type="caution">
    <text evidence="2">The sequence shown here is derived from an EMBL/GenBank/DDBJ whole genome shotgun (WGS) entry which is preliminary data.</text>
</comment>
<feature type="region of interest" description="Disordered" evidence="1">
    <location>
        <begin position="39"/>
        <end position="61"/>
    </location>
</feature>
<sequence length="175" mass="18643">MYTPAHNRDCILQSLSARSRCNPFLTRVTGAPADTLVAAAAPPPRAPAPRPASRNTPIKRNTKIDESTSGILSTDEIPLFIWTRTCIIYTLRHSVTPSQSASGGAPPFAYFQLVAARSELTKRDIAITRATAAVTVAAQLETGAGMGAAAGGRGARAARLLRANFDNYLVWTPRP</sequence>
<dbReference type="AlphaFoldDB" id="A0A4C1Z8M8"/>
<evidence type="ECO:0000313" key="3">
    <source>
        <dbReference type="Proteomes" id="UP000299102"/>
    </source>
</evidence>
<keyword evidence="3" id="KW-1185">Reference proteome</keyword>
<gene>
    <name evidence="2" type="ORF">EVAR_97486_1</name>
</gene>
<reference evidence="2 3" key="1">
    <citation type="journal article" date="2019" name="Commun. Biol.">
        <title>The bagworm genome reveals a unique fibroin gene that provides high tensile strength.</title>
        <authorList>
            <person name="Kono N."/>
            <person name="Nakamura H."/>
            <person name="Ohtoshi R."/>
            <person name="Tomita M."/>
            <person name="Numata K."/>
            <person name="Arakawa K."/>
        </authorList>
    </citation>
    <scope>NUCLEOTIDE SEQUENCE [LARGE SCALE GENOMIC DNA]</scope>
</reference>
<name>A0A4C1Z8M8_EUMVA</name>
<proteinExistence type="predicted"/>
<protein>
    <submittedName>
        <fullName evidence="2">Uncharacterized protein</fullName>
    </submittedName>
</protein>